<dbReference type="InterPro" id="IPR052171">
    <property type="entry name" value="NHEJ_LigD"/>
</dbReference>
<comment type="caution">
    <text evidence="2">The sequence shown here is derived from an EMBL/GenBank/DDBJ whole genome shotgun (WGS) entry which is preliminary data.</text>
</comment>
<organism evidence="2 3">
    <name type="scientific">Hamadaea flava</name>
    <dbReference type="NCBI Taxonomy" id="1742688"/>
    <lineage>
        <taxon>Bacteria</taxon>
        <taxon>Bacillati</taxon>
        <taxon>Actinomycetota</taxon>
        <taxon>Actinomycetes</taxon>
        <taxon>Micromonosporales</taxon>
        <taxon>Micromonosporaceae</taxon>
        <taxon>Hamadaea</taxon>
    </lineage>
</organism>
<evidence type="ECO:0000259" key="1">
    <source>
        <dbReference type="Pfam" id="PF21686"/>
    </source>
</evidence>
<accession>A0ABV8LFC9</accession>
<dbReference type="EMBL" id="JBHSAY010000003">
    <property type="protein sequence ID" value="MFC4129617.1"/>
    <property type="molecule type" value="Genomic_DNA"/>
</dbReference>
<keyword evidence="3" id="KW-1185">Reference proteome</keyword>
<dbReference type="PANTHER" id="PTHR42705:SF2">
    <property type="entry name" value="BIFUNCTIONAL NON-HOMOLOGOUS END JOINING PROTEIN LIGD"/>
    <property type="match status" value="1"/>
</dbReference>
<dbReference type="Proteomes" id="UP001595816">
    <property type="component" value="Unassembled WGS sequence"/>
</dbReference>
<proteinExistence type="predicted"/>
<reference evidence="3" key="1">
    <citation type="journal article" date="2019" name="Int. J. Syst. Evol. Microbiol.">
        <title>The Global Catalogue of Microorganisms (GCM) 10K type strain sequencing project: providing services to taxonomists for standard genome sequencing and annotation.</title>
        <authorList>
            <consortium name="The Broad Institute Genomics Platform"/>
            <consortium name="The Broad Institute Genome Sequencing Center for Infectious Disease"/>
            <person name="Wu L."/>
            <person name="Ma J."/>
        </authorList>
    </citation>
    <scope>NUCLEOTIDE SEQUENCE [LARGE SCALE GENOMIC DNA]</scope>
    <source>
        <strain evidence="3">CGMCC 4.7289</strain>
    </source>
</reference>
<protein>
    <submittedName>
        <fullName evidence="2">Non-homologous end-joining DNA ligase</fullName>
        <ecNumber evidence="2">6.5.1.1</ecNumber>
    </submittedName>
</protein>
<dbReference type="PANTHER" id="PTHR42705">
    <property type="entry name" value="BIFUNCTIONAL NON-HOMOLOGOUS END JOINING PROTEIN LIGD"/>
    <property type="match status" value="1"/>
</dbReference>
<name>A0ABV8LFC9_9ACTN</name>
<feature type="domain" description="DNA ligase D polymerase" evidence="1">
    <location>
        <begin position="26"/>
        <end position="269"/>
    </location>
</feature>
<dbReference type="InterPro" id="IPR014145">
    <property type="entry name" value="LigD_pol_dom"/>
</dbReference>
<sequence length="289" mass="31762">MTRVEVDGRRIDLTNLDKALYPDGFTKAEIIDYYTRVAPLMLPHLADRQVTRIRYPSGAQAQGFFEKNAPAAKPSWVRVDGGLIVVDELATLVWLAHLAALELHTPQWQVANGPEHPDRIVFDLDPTEPAGLDECRAVAQALRDRLAVDGLTAYPKTSGRKGMQVTCPVTATAEQIMDYARELAGEFARAAPDAITDQMAKAGRPGKIFIDWSQNNPSKTTVCVYSLRAGDSPTVSTPITWDEVASGSFTAADFTPTRVLERISEYADLHEPLLSPGPALPGTRRRRPR</sequence>
<dbReference type="RefSeq" id="WP_253759726.1">
    <property type="nucleotide sequence ID" value="NZ_JAMZDZ010000001.1"/>
</dbReference>
<dbReference type="GO" id="GO:0003910">
    <property type="term" value="F:DNA ligase (ATP) activity"/>
    <property type="evidence" value="ECO:0007669"/>
    <property type="project" value="UniProtKB-EC"/>
</dbReference>
<evidence type="ECO:0000313" key="2">
    <source>
        <dbReference type="EMBL" id="MFC4129617.1"/>
    </source>
</evidence>
<dbReference type="Gene3D" id="3.90.920.10">
    <property type="entry name" value="DNA primase, PRIM domain"/>
    <property type="match status" value="1"/>
</dbReference>
<dbReference type="Pfam" id="PF21686">
    <property type="entry name" value="LigD_Prim-Pol"/>
    <property type="match status" value="1"/>
</dbReference>
<evidence type="ECO:0000313" key="3">
    <source>
        <dbReference type="Proteomes" id="UP001595816"/>
    </source>
</evidence>
<dbReference type="NCBIfam" id="TIGR02778">
    <property type="entry name" value="ligD_pol"/>
    <property type="match status" value="1"/>
</dbReference>
<gene>
    <name evidence="2" type="primary">ligD</name>
    <name evidence="2" type="ORF">ACFOZ4_03255</name>
</gene>
<dbReference type="EC" id="6.5.1.1" evidence="2"/>
<keyword evidence="2" id="KW-0436">Ligase</keyword>